<dbReference type="AlphaFoldDB" id="A0A3E0AQW3"/>
<accession>A0A3E0AQW3</accession>
<gene>
    <name evidence="1" type="ORF">DFR63_2292</name>
</gene>
<dbReference type="EMBL" id="QUMW01000017">
    <property type="protein sequence ID" value="REG20575.1"/>
    <property type="molecule type" value="Genomic_DNA"/>
</dbReference>
<dbReference type="InterPro" id="IPR020260">
    <property type="entry name" value="Uncharacterised_YueH"/>
</dbReference>
<reference evidence="1 2" key="1">
    <citation type="submission" date="2018-08" db="EMBL/GenBank/DDBJ databases">
        <title>Genomic Encyclopedia of Type Strains, Phase IV (KMG-IV): sequencing the most valuable type-strain genomes for metagenomic binning, comparative biology and taxonomic classification.</title>
        <authorList>
            <person name="Goeker M."/>
        </authorList>
    </citation>
    <scope>NUCLEOTIDE SEQUENCE [LARGE SCALE GENOMIC DNA]</scope>
    <source>
        <strain evidence="1 2">DSM 17274</strain>
    </source>
</reference>
<keyword evidence="2" id="KW-1185">Reference proteome</keyword>
<dbReference type="Proteomes" id="UP000257076">
    <property type="component" value="Unassembled WGS sequence"/>
</dbReference>
<proteinExistence type="predicted"/>
<comment type="caution">
    <text evidence="1">The sequence shown here is derived from an EMBL/GenBank/DDBJ whole genome shotgun (WGS) entry which is preliminary data.</text>
</comment>
<sequence length="86" mass="9738">MLSATVNFNGTACETYIGEYKETYIISIPELSFSMQMSSDLTEEEMSEELIIHLFTVLDEDESEEASEAILSVIRTELGENNGYKR</sequence>
<protein>
    <submittedName>
        <fullName evidence="1">YueH-like protein</fullName>
    </submittedName>
</protein>
<organism evidence="1 2">
    <name type="scientific">Jeotgalicoccus halotolerans</name>
    <dbReference type="NCBI Taxonomy" id="157227"/>
    <lineage>
        <taxon>Bacteria</taxon>
        <taxon>Bacillati</taxon>
        <taxon>Bacillota</taxon>
        <taxon>Bacilli</taxon>
        <taxon>Bacillales</taxon>
        <taxon>Staphylococcaceae</taxon>
        <taxon>Jeotgalicoccus</taxon>
    </lineage>
</organism>
<evidence type="ECO:0000313" key="1">
    <source>
        <dbReference type="EMBL" id="REG20575.1"/>
    </source>
</evidence>
<dbReference type="RefSeq" id="WP_162842350.1">
    <property type="nucleotide sequence ID" value="NZ_CBCSHX010000009.1"/>
</dbReference>
<evidence type="ECO:0000313" key="2">
    <source>
        <dbReference type="Proteomes" id="UP000257076"/>
    </source>
</evidence>
<name>A0A3E0AQW3_9STAP</name>
<dbReference type="Pfam" id="PF14166">
    <property type="entry name" value="YueH"/>
    <property type="match status" value="1"/>
</dbReference>